<dbReference type="Proteomes" id="UP001283361">
    <property type="component" value="Unassembled WGS sequence"/>
</dbReference>
<name>A0AAE1EBI4_9GAST</name>
<organism evidence="1 2">
    <name type="scientific">Elysia crispata</name>
    <name type="common">lettuce slug</name>
    <dbReference type="NCBI Taxonomy" id="231223"/>
    <lineage>
        <taxon>Eukaryota</taxon>
        <taxon>Metazoa</taxon>
        <taxon>Spiralia</taxon>
        <taxon>Lophotrochozoa</taxon>
        <taxon>Mollusca</taxon>
        <taxon>Gastropoda</taxon>
        <taxon>Heterobranchia</taxon>
        <taxon>Euthyneura</taxon>
        <taxon>Panpulmonata</taxon>
        <taxon>Sacoglossa</taxon>
        <taxon>Placobranchoidea</taxon>
        <taxon>Plakobranchidae</taxon>
        <taxon>Elysia</taxon>
    </lineage>
</organism>
<evidence type="ECO:0000313" key="1">
    <source>
        <dbReference type="EMBL" id="KAK3801554.1"/>
    </source>
</evidence>
<dbReference type="AlphaFoldDB" id="A0AAE1EBI4"/>
<sequence>MPAIDAPTTSIIHAVLLDHWASWVSGNPQNGLSYGQADGACSPGLADAAQRAADEKTGRQLFEPWQESISYALVSLPAAQGDAITFKHVLIVAAFYDTLFNVGFGISGRVDMWLRLALGSVDVWMCGCG</sequence>
<reference evidence="1" key="1">
    <citation type="journal article" date="2023" name="G3 (Bethesda)">
        <title>A reference genome for the long-term kleptoplast-retaining sea slug Elysia crispata morphotype clarki.</title>
        <authorList>
            <person name="Eastman K.E."/>
            <person name="Pendleton A.L."/>
            <person name="Shaikh M.A."/>
            <person name="Suttiyut T."/>
            <person name="Ogas R."/>
            <person name="Tomko P."/>
            <person name="Gavelis G."/>
            <person name="Widhalm J.R."/>
            <person name="Wisecaver J.H."/>
        </authorList>
    </citation>
    <scope>NUCLEOTIDE SEQUENCE</scope>
    <source>
        <strain evidence="1">ECLA1</strain>
    </source>
</reference>
<protein>
    <submittedName>
        <fullName evidence="1">Uncharacterized protein</fullName>
    </submittedName>
</protein>
<proteinExistence type="predicted"/>
<keyword evidence="2" id="KW-1185">Reference proteome</keyword>
<accession>A0AAE1EBI4</accession>
<comment type="caution">
    <text evidence="1">The sequence shown here is derived from an EMBL/GenBank/DDBJ whole genome shotgun (WGS) entry which is preliminary data.</text>
</comment>
<gene>
    <name evidence="1" type="ORF">RRG08_047220</name>
</gene>
<dbReference type="EMBL" id="JAWDGP010000302">
    <property type="protein sequence ID" value="KAK3801554.1"/>
    <property type="molecule type" value="Genomic_DNA"/>
</dbReference>
<evidence type="ECO:0000313" key="2">
    <source>
        <dbReference type="Proteomes" id="UP001283361"/>
    </source>
</evidence>